<dbReference type="PANTHER" id="PTHR44858:SF1">
    <property type="entry name" value="UDP-N-ACETYLGLUCOSAMINE--PEPTIDE N-ACETYLGLUCOSAMINYLTRANSFERASE SPINDLY-RELATED"/>
    <property type="match status" value="1"/>
</dbReference>
<evidence type="ECO:0000313" key="4">
    <source>
        <dbReference type="EMBL" id="PWB07279.1"/>
    </source>
</evidence>
<dbReference type="EMBL" id="PUBV01000014">
    <property type="protein sequence ID" value="PWB07279.1"/>
    <property type="molecule type" value="Genomic_DNA"/>
</dbReference>
<evidence type="ECO:0008006" key="6">
    <source>
        <dbReference type="Google" id="ProtNLM"/>
    </source>
</evidence>
<evidence type="ECO:0000256" key="1">
    <source>
        <dbReference type="ARBA" id="ARBA00022737"/>
    </source>
</evidence>
<gene>
    <name evidence="4" type="ORF">C5O25_07630</name>
</gene>
<comment type="caution">
    <text evidence="4">The sequence shown here is derived from an EMBL/GenBank/DDBJ whole genome shotgun (WGS) entry which is preliminary data.</text>
</comment>
<evidence type="ECO:0000313" key="5">
    <source>
        <dbReference type="Proteomes" id="UP000244925"/>
    </source>
</evidence>
<dbReference type="InterPro" id="IPR011990">
    <property type="entry name" value="TPR-like_helical_dom_sf"/>
</dbReference>
<feature type="repeat" description="TPR" evidence="3">
    <location>
        <begin position="54"/>
        <end position="87"/>
    </location>
</feature>
<accession>A0A2V1IY88</accession>
<dbReference type="PROSITE" id="PS50005">
    <property type="entry name" value="TPR"/>
    <property type="match status" value="1"/>
</dbReference>
<dbReference type="InterPro" id="IPR019734">
    <property type="entry name" value="TPR_rpt"/>
</dbReference>
<dbReference type="Proteomes" id="UP000244925">
    <property type="component" value="Unassembled WGS sequence"/>
</dbReference>
<evidence type="ECO:0000256" key="3">
    <source>
        <dbReference type="PROSITE-ProRule" id="PRU00339"/>
    </source>
</evidence>
<reference evidence="5" key="1">
    <citation type="submission" date="2018-02" db="EMBL/GenBank/DDBJ databases">
        <authorList>
            <person name="Clavel T."/>
            <person name="Strowig T."/>
        </authorList>
    </citation>
    <scope>NUCLEOTIDE SEQUENCE [LARGE SCALE GENOMIC DNA]</scope>
    <source>
        <strain evidence="5">DSM 100764</strain>
    </source>
</reference>
<organism evidence="4 5">
    <name type="scientific">Paramuribaculum intestinale</name>
    <dbReference type="NCBI Taxonomy" id="2094151"/>
    <lineage>
        <taxon>Bacteria</taxon>
        <taxon>Pseudomonadati</taxon>
        <taxon>Bacteroidota</taxon>
        <taxon>Bacteroidia</taxon>
        <taxon>Bacteroidales</taxon>
        <taxon>Muribaculaceae</taxon>
        <taxon>Paramuribaculum</taxon>
    </lineage>
</organism>
<keyword evidence="2 3" id="KW-0802">TPR repeat</keyword>
<dbReference type="SMART" id="SM00028">
    <property type="entry name" value="TPR"/>
    <property type="match status" value="4"/>
</dbReference>
<proteinExistence type="predicted"/>
<dbReference type="PANTHER" id="PTHR44858">
    <property type="entry name" value="TETRATRICOPEPTIDE REPEAT PROTEIN 6"/>
    <property type="match status" value="1"/>
</dbReference>
<keyword evidence="5" id="KW-1185">Reference proteome</keyword>
<dbReference type="Gene3D" id="1.25.40.10">
    <property type="entry name" value="Tetratricopeptide repeat domain"/>
    <property type="match status" value="2"/>
</dbReference>
<protein>
    <recommendedName>
        <fullName evidence="6">Tetratricopeptide repeat protein</fullName>
    </recommendedName>
</protein>
<evidence type="ECO:0000256" key="2">
    <source>
        <dbReference type="ARBA" id="ARBA00022803"/>
    </source>
</evidence>
<sequence>MVMGALAQGAADIHGPYLRIVEQADSACAKADWPLAESLFLKAMRLEPANVSNVLLMSNLGMVRFYQGNDSMALSTLDDALRMAPNATVLISNRAKVLSAMGRQSDALADWERVLEIDSLNVDALYFHVLATIGAGDSVASVAELQRLELLAPDDVRTNFAKATFLTSRGLYAQAVSPLRKVVEASPRAEHYASLAIAHMMSGSLLEAADDIAQGLEIDPAYGELYLYRALLNRLRYRPEDARADARRAVSLGIPMRRAEPLM</sequence>
<keyword evidence="1" id="KW-0677">Repeat</keyword>
<name>A0A2V1IY88_9BACT</name>
<dbReference type="InterPro" id="IPR050498">
    <property type="entry name" value="Ycf3"/>
</dbReference>
<dbReference type="SUPFAM" id="SSF48452">
    <property type="entry name" value="TPR-like"/>
    <property type="match status" value="2"/>
</dbReference>
<dbReference type="AlphaFoldDB" id="A0A2V1IY88"/>